<sequence length="358" mass="40388">MANVHTLQNIKGHRLGSMREQELEKKLYTALKSKTEVNNLSKKLQDKYSKQVKDFDRERKRWNRDLLRYSTEFQKLHTHTSQIIDEGKQLQNKNTNLSSQLTRSQISHAESKAKNVTKFKKIRSLESIIKILETELEQELASTVSELKNLKSEAVSNPVVGGDDEKNVGSSSHCSAIERSSCQGKIKSGNISAVSKDLSQYFGHRKNIDQAEKIDTIVPAYINNEITSSPKVDIENTTKISNKINISETNKDNILDISIKSDIPPNTPGDMNSHLAQLENNMSLSIKSNSQMRPSLEALPLPIGGIEKIPIVTSTLMSPLSAYIFLTLLIIAVMWFVILRRTWNIGKKSDQLWDTWVG</sequence>
<reference evidence="3 4" key="1">
    <citation type="submission" date="2018-06" db="EMBL/GenBank/DDBJ databases">
        <title>Comparative genomics reveals the genomic features of Rhizophagus irregularis, R. cerebriforme, R. diaphanum and Gigaspora rosea, and their symbiotic lifestyle signature.</title>
        <authorList>
            <person name="Morin E."/>
            <person name="San Clemente H."/>
            <person name="Chen E.C.H."/>
            <person name="De La Providencia I."/>
            <person name="Hainaut M."/>
            <person name="Kuo A."/>
            <person name="Kohler A."/>
            <person name="Murat C."/>
            <person name="Tang N."/>
            <person name="Roy S."/>
            <person name="Loubradou J."/>
            <person name="Henrissat B."/>
            <person name="Grigoriev I.V."/>
            <person name="Corradi N."/>
            <person name="Roux C."/>
            <person name="Martin F.M."/>
        </authorList>
    </citation>
    <scope>NUCLEOTIDE SEQUENCE [LARGE SCALE GENOMIC DNA]</scope>
    <source>
        <strain evidence="3 4">DAOM 194757</strain>
    </source>
</reference>
<organism evidence="3 4">
    <name type="scientific">Gigaspora rosea</name>
    <dbReference type="NCBI Taxonomy" id="44941"/>
    <lineage>
        <taxon>Eukaryota</taxon>
        <taxon>Fungi</taxon>
        <taxon>Fungi incertae sedis</taxon>
        <taxon>Mucoromycota</taxon>
        <taxon>Glomeromycotina</taxon>
        <taxon>Glomeromycetes</taxon>
        <taxon>Diversisporales</taxon>
        <taxon>Gigasporaceae</taxon>
        <taxon>Gigaspora</taxon>
    </lineage>
</organism>
<feature type="coiled-coil region" evidence="1">
    <location>
        <begin position="122"/>
        <end position="153"/>
    </location>
</feature>
<evidence type="ECO:0000256" key="2">
    <source>
        <dbReference type="SAM" id="Phobius"/>
    </source>
</evidence>
<evidence type="ECO:0000256" key="1">
    <source>
        <dbReference type="SAM" id="Coils"/>
    </source>
</evidence>
<evidence type="ECO:0000313" key="3">
    <source>
        <dbReference type="EMBL" id="RIB07775.1"/>
    </source>
</evidence>
<keyword evidence="2" id="KW-0472">Membrane</keyword>
<evidence type="ECO:0000313" key="4">
    <source>
        <dbReference type="Proteomes" id="UP000266673"/>
    </source>
</evidence>
<dbReference type="EMBL" id="QKWP01001602">
    <property type="protein sequence ID" value="RIB07775.1"/>
    <property type="molecule type" value="Genomic_DNA"/>
</dbReference>
<feature type="transmembrane region" description="Helical" evidence="2">
    <location>
        <begin position="320"/>
        <end position="339"/>
    </location>
</feature>
<dbReference type="AlphaFoldDB" id="A0A397UBT2"/>
<keyword evidence="1" id="KW-0175">Coiled coil</keyword>
<comment type="caution">
    <text evidence="3">The sequence shown here is derived from an EMBL/GenBank/DDBJ whole genome shotgun (WGS) entry which is preliminary data.</text>
</comment>
<dbReference type="OrthoDB" id="2360311at2759"/>
<protein>
    <submittedName>
        <fullName evidence="3">Uncharacterized protein</fullName>
    </submittedName>
</protein>
<dbReference type="Proteomes" id="UP000266673">
    <property type="component" value="Unassembled WGS sequence"/>
</dbReference>
<keyword evidence="2" id="KW-0812">Transmembrane</keyword>
<gene>
    <name evidence="3" type="ORF">C2G38_2045714</name>
</gene>
<proteinExistence type="predicted"/>
<name>A0A397UBT2_9GLOM</name>
<keyword evidence="2" id="KW-1133">Transmembrane helix</keyword>
<keyword evidence="4" id="KW-1185">Reference proteome</keyword>
<accession>A0A397UBT2</accession>